<protein>
    <submittedName>
        <fullName evidence="1">3-oxoacyl-[acyl-carrier-protein] synthase-3</fullName>
        <ecNumber evidence="1">2.3.1.180</ecNumber>
    </submittedName>
</protein>
<dbReference type="EMBL" id="JAGGMR010000001">
    <property type="protein sequence ID" value="MBP2192902.1"/>
    <property type="molecule type" value="Genomic_DNA"/>
</dbReference>
<dbReference type="SUPFAM" id="SSF53901">
    <property type="entry name" value="Thiolase-like"/>
    <property type="match status" value="1"/>
</dbReference>
<dbReference type="RefSeq" id="WP_209896068.1">
    <property type="nucleotide sequence ID" value="NZ_JAGGMR010000001.1"/>
</dbReference>
<dbReference type="EC" id="2.3.1.180" evidence="1"/>
<sequence>MRVSIISSVTVGASAGAGSVERSALAVREVLDRSGIDNSEVALLLNTGIHRDDNIVEPAIAALIQKKAGINLRYHGQRTPALSFDIMNGPCGFLDAVQVAAVTGARKTVIVAGEGHPSRGEHPDFPYLTSAAAVVVAPSPDDTGFGTVYRGRTTAPARPLAYMPLATMGSEGCRVIALDQPDEAARERGLDIATEVVLRCLEQEGLDPADCVLLAGEPRPGFAKSIAAAAGIDEVHTPGTAADPHSAALPFAYRAWLAAEPRGRARHALFLAADGHFAAACAPYGL</sequence>
<proteinExistence type="predicted"/>
<evidence type="ECO:0000313" key="1">
    <source>
        <dbReference type="EMBL" id="MBP2192902.1"/>
    </source>
</evidence>
<gene>
    <name evidence="1" type="ORF">BJ987_005803</name>
</gene>
<keyword evidence="1" id="KW-0808">Transferase</keyword>
<reference evidence="1 2" key="1">
    <citation type="submission" date="2021-03" db="EMBL/GenBank/DDBJ databases">
        <title>Sequencing the genomes of 1000 actinobacteria strains.</title>
        <authorList>
            <person name="Klenk H.-P."/>
        </authorList>
    </citation>
    <scope>NUCLEOTIDE SEQUENCE [LARGE SCALE GENOMIC DNA]</scope>
    <source>
        <strain evidence="1 2">DSM 45516</strain>
    </source>
</reference>
<evidence type="ECO:0000313" key="2">
    <source>
        <dbReference type="Proteomes" id="UP001519325"/>
    </source>
</evidence>
<keyword evidence="1" id="KW-0012">Acyltransferase</keyword>
<dbReference type="InterPro" id="IPR016039">
    <property type="entry name" value="Thiolase-like"/>
</dbReference>
<dbReference type="Gene3D" id="3.40.47.10">
    <property type="match status" value="1"/>
</dbReference>
<organism evidence="1 2">
    <name type="scientific">Nocardia goodfellowii</name>
    <dbReference type="NCBI Taxonomy" id="882446"/>
    <lineage>
        <taxon>Bacteria</taxon>
        <taxon>Bacillati</taxon>
        <taxon>Actinomycetota</taxon>
        <taxon>Actinomycetes</taxon>
        <taxon>Mycobacteriales</taxon>
        <taxon>Nocardiaceae</taxon>
        <taxon>Nocardia</taxon>
    </lineage>
</organism>
<keyword evidence="2" id="KW-1185">Reference proteome</keyword>
<dbReference type="Proteomes" id="UP001519325">
    <property type="component" value="Unassembled WGS sequence"/>
</dbReference>
<name>A0ABS4QMG9_9NOCA</name>
<accession>A0ABS4QMG9</accession>
<dbReference type="GO" id="GO:0033818">
    <property type="term" value="F:beta-ketoacyl-acyl-carrier-protein synthase III activity"/>
    <property type="evidence" value="ECO:0007669"/>
    <property type="project" value="UniProtKB-EC"/>
</dbReference>
<comment type="caution">
    <text evidence="1">The sequence shown here is derived from an EMBL/GenBank/DDBJ whole genome shotgun (WGS) entry which is preliminary data.</text>
</comment>